<name>A0A7Y0NL07_9GAMM</name>
<comment type="caution">
    <text evidence="1">The sequence shown here is derived from an EMBL/GenBank/DDBJ whole genome shotgun (WGS) entry which is preliminary data.</text>
</comment>
<dbReference type="InterPro" id="IPR013783">
    <property type="entry name" value="Ig-like_fold"/>
</dbReference>
<accession>A0A7Y0NL07</accession>
<reference evidence="1 2" key="1">
    <citation type="submission" date="2020-04" db="EMBL/GenBank/DDBJ databases">
        <title>Marinobacter oceani sp. nov., isolated from marine solar saltern.</title>
        <authorList>
            <person name="Chen X.-Y."/>
        </authorList>
    </citation>
    <scope>NUCLEOTIDE SEQUENCE [LARGE SCALE GENOMIC DNA]</scope>
    <source>
        <strain evidence="1 2">W62</strain>
    </source>
</reference>
<protein>
    <submittedName>
        <fullName evidence="1">Molecular chaperone</fullName>
    </submittedName>
</protein>
<sequence length="284" mass="31230">MKRLFPWRACRSNNRIGAVVGCVALLLPMLAFAELMIYPTRLVVEGNQRATKVELINNSNQKATYRITLVNRRMDEFGAFSEVDVARPDEQFAIDMLRYSPRQVTLPPGAGQTVRIMVRKPAGLAVGEYRSHLMFSRQPDVDGMQHSNTGSDTDGVGVKVRTLVGATIPVIVRHGATEAKVQLEDLELGIQGDRAILGFTIERDGSRSVYGDILATFIPEQGPPVVAGRANGVAVYTPNAKRAASILLDQLDVNEIRHGTLRLVYKEQAEDGARVLAERLLKVP</sequence>
<dbReference type="Gene3D" id="2.60.40.10">
    <property type="entry name" value="Immunoglobulins"/>
    <property type="match status" value="1"/>
</dbReference>
<dbReference type="EMBL" id="JABCKY010000001">
    <property type="protein sequence ID" value="NMT62959.1"/>
    <property type="molecule type" value="Genomic_DNA"/>
</dbReference>
<organism evidence="1 2">
    <name type="scientific">Marinobacter orientalis</name>
    <dbReference type="NCBI Taxonomy" id="1928859"/>
    <lineage>
        <taxon>Bacteria</taxon>
        <taxon>Pseudomonadati</taxon>
        <taxon>Pseudomonadota</taxon>
        <taxon>Gammaproteobacteria</taxon>
        <taxon>Pseudomonadales</taxon>
        <taxon>Marinobacteraceae</taxon>
        <taxon>Marinobacter</taxon>
    </lineage>
</organism>
<gene>
    <name evidence="1" type="ORF">HIU99_05040</name>
</gene>
<dbReference type="InterPro" id="IPR008962">
    <property type="entry name" value="PapD-like_sf"/>
</dbReference>
<dbReference type="AlphaFoldDB" id="A0A7Y0NL07"/>
<dbReference type="Proteomes" id="UP000567186">
    <property type="component" value="Unassembled WGS sequence"/>
</dbReference>
<evidence type="ECO:0000313" key="1">
    <source>
        <dbReference type="EMBL" id="NMT62959.1"/>
    </source>
</evidence>
<keyword evidence="2" id="KW-1185">Reference proteome</keyword>
<proteinExistence type="predicted"/>
<dbReference type="RefSeq" id="WP_135954307.1">
    <property type="nucleotide sequence ID" value="NZ_JABCKY010000001.1"/>
</dbReference>
<evidence type="ECO:0000313" key="2">
    <source>
        <dbReference type="Proteomes" id="UP000567186"/>
    </source>
</evidence>
<dbReference type="SUPFAM" id="SSF49354">
    <property type="entry name" value="PapD-like"/>
    <property type="match status" value="1"/>
</dbReference>
<dbReference type="OrthoDB" id="6658153at2"/>